<evidence type="ECO:0000313" key="1">
    <source>
        <dbReference type="EMBL" id="CAL1267198.1"/>
    </source>
</evidence>
<dbReference type="EMBL" id="CAXIEN010000027">
    <property type="protein sequence ID" value="CAL1267198.1"/>
    <property type="molecule type" value="Genomic_DNA"/>
</dbReference>
<gene>
    <name evidence="1" type="ORF">LARSCL_LOCUS3524</name>
</gene>
<comment type="caution">
    <text evidence="1">The sequence shown here is derived from an EMBL/GenBank/DDBJ whole genome shotgun (WGS) entry which is preliminary data.</text>
</comment>
<protein>
    <submittedName>
        <fullName evidence="1">Uncharacterized protein</fullName>
    </submittedName>
</protein>
<organism evidence="1 2">
    <name type="scientific">Larinioides sclopetarius</name>
    <dbReference type="NCBI Taxonomy" id="280406"/>
    <lineage>
        <taxon>Eukaryota</taxon>
        <taxon>Metazoa</taxon>
        <taxon>Ecdysozoa</taxon>
        <taxon>Arthropoda</taxon>
        <taxon>Chelicerata</taxon>
        <taxon>Arachnida</taxon>
        <taxon>Araneae</taxon>
        <taxon>Araneomorphae</taxon>
        <taxon>Entelegynae</taxon>
        <taxon>Araneoidea</taxon>
        <taxon>Araneidae</taxon>
        <taxon>Larinioides</taxon>
    </lineage>
</organism>
<name>A0AAV1ZAI6_9ARAC</name>
<evidence type="ECO:0000313" key="2">
    <source>
        <dbReference type="Proteomes" id="UP001497382"/>
    </source>
</evidence>
<reference evidence="1 2" key="1">
    <citation type="submission" date="2024-04" db="EMBL/GenBank/DDBJ databases">
        <authorList>
            <person name="Rising A."/>
            <person name="Reimegard J."/>
            <person name="Sonavane S."/>
            <person name="Akerstrom W."/>
            <person name="Nylinder S."/>
            <person name="Hedman E."/>
            <person name="Kallberg Y."/>
        </authorList>
    </citation>
    <scope>NUCLEOTIDE SEQUENCE [LARGE SCALE GENOMIC DNA]</scope>
</reference>
<proteinExistence type="predicted"/>
<accession>A0AAV1ZAI6</accession>
<dbReference type="AlphaFoldDB" id="A0AAV1ZAI6"/>
<dbReference type="Proteomes" id="UP001497382">
    <property type="component" value="Unassembled WGS sequence"/>
</dbReference>
<sequence length="55" mass="6333">MGHEDKIDGRVNWATAEAPKAKMAPKWKYERGKEDDLIDMGILIQHKKTASTKFF</sequence>
<keyword evidence="2" id="KW-1185">Reference proteome</keyword>